<dbReference type="Proteomes" id="UP000003598">
    <property type="component" value="Unassembled WGS sequence"/>
</dbReference>
<gene>
    <name evidence="1" type="ORF">HMPREF9441_03429</name>
</gene>
<dbReference type="GeneID" id="93558643"/>
<evidence type="ECO:0000313" key="1">
    <source>
        <dbReference type="EMBL" id="EHG98667.1"/>
    </source>
</evidence>
<sequence>MIKIIDSLYLTEEGCCIKNRKSYPVHIRQGSLDGACSIYSLMMYLMILKTIRRNELEDLYDNIKKSSETENLFHEFFDKHGLLRNGLYFHDLKKLINRVYGSVVTVVSKNEDDEEFQCDGFIHQIKSVLDTDSPIMLGIDYKGGGAHAVLAIGYEADVNGMFNIFCLDPGYDSNPTSYWNIVISLNSFKGKYKHQCLTHNPYNCPIIYISETLVISKK</sequence>
<protein>
    <recommendedName>
        <fullName evidence="3">Peptidase C39-like domain-containing protein</fullName>
    </recommendedName>
</protein>
<accession>G5SVL2</accession>
<dbReference type="AlphaFoldDB" id="G5SVL2"/>
<dbReference type="eggNOG" id="ENOG5032YWK">
    <property type="taxonomic scope" value="Bacteria"/>
</dbReference>
<name>G5SVL2_9BACT</name>
<dbReference type="STRING" id="762968.HMPREF9441_03429"/>
<dbReference type="OrthoDB" id="849138at2"/>
<evidence type="ECO:0000313" key="2">
    <source>
        <dbReference type="Proteomes" id="UP000003598"/>
    </source>
</evidence>
<dbReference type="EMBL" id="AFFY01000058">
    <property type="protein sequence ID" value="EHG98667.1"/>
    <property type="molecule type" value="Genomic_DNA"/>
</dbReference>
<proteinExistence type="predicted"/>
<keyword evidence="2" id="KW-1185">Reference proteome</keyword>
<comment type="caution">
    <text evidence="1">The sequence shown here is derived from an EMBL/GenBank/DDBJ whole genome shotgun (WGS) entry which is preliminary data.</text>
</comment>
<dbReference type="RefSeq" id="WP_008622577.1">
    <property type="nucleotide sequence ID" value="NZ_JH376628.1"/>
</dbReference>
<dbReference type="HOGENOM" id="CLU_107146_0_0_10"/>
<organism evidence="1 2">
    <name type="scientific">Paraprevotella clara YIT 11840</name>
    <dbReference type="NCBI Taxonomy" id="762968"/>
    <lineage>
        <taxon>Bacteria</taxon>
        <taxon>Pseudomonadati</taxon>
        <taxon>Bacteroidota</taxon>
        <taxon>Bacteroidia</taxon>
        <taxon>Bacteroidales</taxon>
        <taxon>Prevotellaceae</taxon>
        <taxon>Paraprevotella</taxon>
    </lineage>
</organism>
<reference evidence="1 2" key="1">
    <citation type="submission" date="2011-03" db="EMBL/GenBank/DDBJ databases">
        <authorList>
            <person name="Weinstock G."/>
            <person name="Sodergren E."/>
            <person name="Clifton S."/>
            <person name="Fulton L."/>
            <person name="Fulton B."/>
            <person name="Courtney L."/>
            <person name="Fronick C."/>
            <person name="Harrison M."/>
            <person name="Strong C."/>
            <person name="Farmer C."/>
            <person name="Delahaunty K."/>
            <person name="Markovic C."/>
            <person name="Hall O."/>
            <person name="Minx P."/>
            <person name="Tomlinson C."/>
            <person name="Mitreva M."/>
            <person name="Hou S."/>
            <person name="Chen J."/>
            <person name="Wollam A."/>
            <person name="Pepin K.H."/>
            <person name="Johnson M."/>
            <person name="Bhonagiri V."/>
            <person name="Zhang X."/>
            <person name="Suruliraj S."/>
            <person name="Warren W."/>
            <person name="Chinwalla A."/>
            <person name="Mardis E.R."/>
            <person name="Wilson R.K."/>
        </authorList>
    </citation>
    <scope>NUCLEOTIDE SEQUENCE [LARGE SCALE GENOMIC DNA]</scope>
    <source>
        <strain evidence="1 2">YIT 11840</strain>
    </source>
</reference>
<evidence type="ECO:0008006" key="3">
    <source>
        <dbReference type="Google" id="ProtNLM"/>
    </source>
</evidence>